<dbReference type="PANTHER" id="PTHR30126">
    <property type="entry name" value="HTH-TYPE TRANSCRIPTIONAL REGULATOR"/>
    <property type="match status" value="1"/>
</dbReference>
<dbReference type="AlphaFoldDB" id="K0NM34"/>
<dbReference type="OrthoDB" id="79118at2"/>
<organism evidence="6 7">
    <name type="scientific">Lactobacillus equicursoris 66c</name>
    <dbReference type="NCBI Taxonomy" id="872326"/>
    <lineage>
        <taxon>Bacteria</taxon>
        <taxon>Bacillati</taxon>
        <taxon>Bacillota</taxon>
        <taxon>Bacilli</taxon>
        <taxon>Lactobacillales</taxon>
        <taxon>Lactobacillaceae</taxon>
        <taxon>Lactobacillus</taxon>
    </lineage>
</organism>
<reference evidence="6 7" key="1">
    <citation type="submission" date="2012-08" db="EMBL/GenBank/DDBJ databases">
        <title>Draft Genome Sequences of Lactobacillus equicursoris CIP 110162T, isolated from thoroughbred racehorse feces and Lactobacillus sp. CRBIP 24.137 isolated from urine of human.</title>
        <authorList>
            <person name="Cousin S."/>
            <person name="Loux V."/>
            <person name="Ma L."/>
            <person name="Creno S."/>
            <person name="Clermont D."/>
            <person name="Bizet C."/>
            <person name="Bouchier C."/>
        </authorList>
    </citation>
    <scope>NUCLEOTIDE SEQUENCE [LARGE SCALE GENOMIC DNA]</scope>
    <source>
        <strain evidence="6 7">66c</strain>
    </source>
</reference>
<dbReference type="CDD" id="cd05466">
    <property type="entry name" value="PBP2_LTTR_substrate"/>
    <property type="match status" value="1"/>
</dbReference>
<dbReference type="Gene3D" id="1.10.10.10">
    <property type="entry name" value="Winged helix-like DNA-binding domain superfamily/Winged helix DNA-binding domain"/>
    <property type="match status" value="1"/>
</dbReference>
<dbReference type="Gene3D" id="3.40.190.290">
    <property type="match status" value="1"/>
</dbReference>
<dbReference type="Pfam" id="PF00126">
    <property type="entry name" value="HTH_1"/>
    <property type="match status" value="1"/>
</dbReference>
<dbReference type="PANTHER" id="PTHR30126:SF64">
    <property type="entry name" value="HTH-TYPE TRANSCRIPTIONAL REGULATOR CITR"/>
    <property type="match status" value="1"/>
</dbReference>
<evidence type="ECO:0000256" key="2">
    <source>
        <dbReference type="ARBA" id="ARBA00023015"/>
    </source>
</evidence>
<keyword evidence="2" id="KW-0805">Transcription regulation</keyword>
<comment type="caution">
    <text evidence="6">The sequence shown here is derived from an EMBL/GenBank/DDBJ whole genome shotgun (WGS) entry which is preliminary data.</text>
</comment>
<dbReference type="RefSeq" id="WP_009557266.1">
    <property type="nucleotide sequence ID" value="NZ_CALZ01000002.1"/>
</dbReference>
<dbReference type="InterPro" id="IPR036390">
    <property type="entry name" value="WH_DNA-bd_sf"/>
</dbReference>
<proteinExistence type="inferred from homology"/>
<evidence type="ECO:0000256" key="4">
    <source>
        <dbReference type="ARBA" id="ARBA00023163"/>
    </source>
</evidence>
<dbReference type="GO" id="GO:0000976">
    <property type="term" value="F:transcription cis-regulatory region binding"/>
    <property type="evidence" value="ECO:0007669"/>
    <property type="project" value="TreeGrafter"/>
</dbReference>
<dbReference type="SUPFAM" id="SSF53850">
    <property type="entry name" value="Periplasmic binding protein-like II"/>
    <property type="match status" value="1"/>
</dbReference>
<sequence length="294" mass="33234">MATFNYYKVFYFATFFKSFTKAAEVLYSNQPNVARSITRLESELGCKLFVRSNRGVRLTPEGEIMYKHVAEAYEAISAGEKELAEMQGLKAGSVAIGASETALSLFLLDRIEEFHDQYPGVHLKIRNSQTLHTYHALKKGQVDFAVVTAPLDIGKEFRAEAVYQFQEALIGGRQFATYAERQLSFQDLAQLPLIGLTKTSSSYKFYASFFLQHGISYDPDIEAETVDEILKLVKHGFGCGFFPVNLARQKIARGEIFALKLEEEPQTRKTYLVYDPNQTRSLAVQKAIDFIGKR</sequence>
<comment type="similarity">
    <text evidence="1">Belongs to the LysR transcriptional regulatory family.</text>
</comment>
<dbReference type="EMBL" id="CALZ01000002">
    <property type="protein sequence ID" value="CCK82669.1"/>
    <property type="molecule type" value="Genomic_DNA"/>
</dbReference>
<dbReference type="InterPro" id="IPR000847">
    <property type="entry name" value="LysR_HTH_N"/>
</dbReference>
<dbReference type="SUPFAM" id="SSF46785">
    <property type="entry name" value="Winged helix' DNA-binding domain"/>
    <property type="match status" value="1"/>
</dbReference>
<accession>K0NM34</accession>
<dbReference type="Proteomes" id="UP000009325">
    <property type="component" value="Unassembled WGS sequence"/>
</dbReference>
<dbReference type="PRINTS" id="PR00039">
    <property type="entry name" value="HTHLYSR"/>
</dbReference>
<feature type="domain" description="HTH lysR-type" evidence="5">
    <location>
        <begin position="17"/>
        <end position="59"/>
    </location>
</feature>
<keyword evidence="3" id="KW-0238">DNA-binding</keyword>
<gene>
    <name evidence="6" type="ORF">BN146_10895</name>
</gene>
<dbReference type="InterPro" id="IPR005119">
    <property type="entry name" value="LysR_subst-bd"/>
</dbReference>
<dbReference type="PROSITE" id="PS50931">
    <property type="entry name" value="HTH_LYSR"/>
    <property type="match status" value="1"/>
</dbReference>
<name>K0NM34_9LACO</name>
<dbReference type="GO" id="GO:0003700">
    <property type="term" value="F:DNA-binding transcription factor activity"/>
    <property type="evidence" value="ECO:0007669"/>
    <property type="project" value="InterPro"/>
</dbReference>
<dbReference type="Pfam" id="PF03466">
    <property type="entry name" value="LysR_substrate"/>
    <property type="match status" value="1"/>
</dbReference>
<evidence type="ECO:0000259" key="5">
    <source>
        <dbReference type="PROSITE" id="PS50931"/>
    </source>
</evidence>
<evidence type="ECO:0000256" key="1">
    <source>
        <dbReference type="ARBA" id="ARBA00009437"/>
    </source>
</evidence>
<dbReference type="InterPro" id="IPR036388">
    <property type="entry name" value="WH-like_DNA-bd_sf"/>
</dbReference>
<evidence type="ECO:0000313" key="6">
    <source>
        <dbReference type="EMBL" id="CCK82669.1"/>
    </source>
</evidence>
<keyword evidence="4" id="KW-0804">Transcription</keyword>
<evidence type="ECO:0000256" key="3">
    <source>
        <dbReference type="ARBA" id="ARBA00023125"/>
    </source>
</evidence>
<protein>
    <recommendedName>
        <fullName evidence="5">HTH lysR-type domain-containing protein</fullName>
    </recommendedName>
</protein>
<evidence type="ECO:0000313" key="7">
    <source>
        <dbReference type="Proteomes" id="UP000009325"/>
    </source>
</evidence>